<dbReference type="STRING" id="1108045.GORHZ_120_00110"/>
<dbReference type="eggNOG" id="ENOG5031WDJ">
    <property type="taxonomic scope" value="Bacteria"/>
</dbReference>
<protein>
    <submittedName>
        <fullName evidence="2">Uncharacterized protein</fullName>
    </submittedName>
</protein>
<evidence type="ECO:0000256" key="1">
    <source>
        <dbReference type="SAM" id="Phobius"/>
    </source>
</evidence>
<keyword evidence="1" id="KW-0812">Transmembrane</keyword>
<dbReference type="AlphaFoldDB" id="K6VVN5"/>
<dbReference type="OrthoDB" id="9898381at2"/>
<evidence type="ECO:0000313" key="3">
    <source>
        <dbReference type="Proteomes" id="UP000008363"/>
    </source>
</evidence>
<name>K6VVN5_9ACTN</name>
<accession>K6VVN5</accession>
<keyword evidence="1" id="KW-0472">Membrane</keyword>
<sequence length="134" mass="13689">MTDDDDPDRGGLADKDSRERVLAIVLALVGALVTLASVLLPVVAGVPHRLVFGVVVASLNLVGYLVIVSVAAQSPLQRTLIRRSAWAVIAVSVSATVWSVLVDGGASGADFLVATSGSMAAMVLLTSHLVADGD</sequence>
<evidence type="ECO:0000313" key="2">
    <source>
        <dbReference type="EMBL" id="GAB90955.1"/>
    </source>
</evidence>
<proteinExistence type="predicted"/>
<feature type="transmembrane region" description="Helical" evidence="1">
    <location>
        <begin position="84"/>
        <end position="102"/>
    </location>
</feature>
<dbReference type="EMBL" id="BAHC01000120">
    <property type="protein sequence ID" value="GAB90955.1"/>
    <property type="molecule type" value="Genomic_DNA"/>
</dbReference>
<feature type="transmembrane region" description="Helical" evidence="1">
    <location>
        <begin position="50"/>
        <end position="72"/>
    </location>
</feature>
<feature type="transmembrane region" description="Helical" evidence="1">
    <location>
        <begin position="108"/>
        <end position="131"/>
    </location>
</feature>
<keyword evidence="1" id="KW-1133">Transmembrane helix</keyword>
<reference evidence="2 3" key="1">
    <citation type="submission" date="2012-08" db="EMBL/GenBank/DDBJ databases">
        <title>Whole genome shotgun sequence of Gordonia rhizosphera NBRC 16068.</title>
        <authorList>
            <person name="Takarada H."/>
            <person name="Isaki S."/>
            <person name="Hosoyama A."/>
            <person name="Tsuchikane K."/>
            <person name="Katsumata H."/>
            <person name="Baba S."/>
            <person name="Ohji S."/>
            <person name="Yamazaki S."/>
            <person name="Fujita N."/>
        </authorList>
    </citation>
    <scope>NUCLEOTIDE SEQUENCE [LARGE SCALE GENOMIC DNA]</scope>
    <source>
        <strain evidence="2 3">NBRC 16068</strain>
    </source>
</reference>
<dbReference type="Proteomes" id="UP000008363">
    <property type="component" value="Unassembled WGS sequence"/>
</dbReference>
<keyword evidence="3" id="KW-1185">Reference proteome</keyword>
<comment type="caution">
    <text evidence="2">The sequence shown here is derived from an EMBL/GenBank/DDBJ whole genome shotgun (WGS) entry which is preliminary data.</text>
</comment>
<organism evidence="2 3">
    <name type="scientific">Gordonia rhizosphera NBRC 16068</name>
    <dbReference type="NCBI Taxonomy" id="1108045"/>
    <lineage>
        <taxon>Bacteria</taxon>
        <taxon>Bacillati</taxon>
        <taxon>Actinomycetota</taxon>
        <taxon>Actinomycetes</taxon>
        <taxon>Mycobacteriales</taxon>
        <taxon>Gordoniaceae</taxon>
        <taxon>Gordonia</taxon>
    </lineage>
</organism>
<feature type="transmembrane region" description="Helical" evidence="1">
    <location>
        <begin position="21"/>
        <end position="44"/>
    </location>
</feature>
<gene>
    <name evidence="2" type="ORF">GORHZ_120_00110</name>
</gene>
<dbReference type="RefSeq" id="WP_006334158.1">
    <property type="nucleotide sequence ID" value="NZ_BAHC01000120.1"/>
</dbReference>